<dbReference type="PANTHER" id="PTHR33776">
    <property type="entry name" value="ENDO/EXONUCLEASE/PHOSPHATASE DOMAIN-CONTAINING PROTEIN"/>
    <property type="match status" value="1"/>
</dbReference>
<dbReference type="PANTHER" id="PTHR33776:SF3">
    <property type="entry name" value="PHD-TYPE DOMAIN-CONTAINING PROTEIN"/>
    <property type="match status" value="1"/>
</dbReference>
<dbReference type="eggNOG" id="ENOG502SR1K">
    <property type="taxonomic scope" value="Eukaryota"/>
</dbReference>
<dbReference type="InParanoid" id="T1FK75"/>
<keyword evidence="5" id="KW-1185">Reference proteome</keyword>
<dbReference type="EnsemblMetazoa" id="HelroT183798">
    <property type="protein sequence ID" value="HelroP183798"/>
    <property type="gene ID" value="HelroG183798"/>
</dbReference>
<accession>T1FK75</accession>
<dbReference type="OrthoDB" id="10072198at2759"/>
<dbReference type="AlphaFoldDB" id="T1FK75"/>
<dbReference type="EMBL" id="KB095901">
    <property type="protein sequence ID" value="ESO10273.1"/>
    <property type="molecule type" value="Genomic_DNA"/>
</dbReference>
<reference evidence="5" key="1">
    <citation type="submission" date="2012-12" db="EMBL/GenBank/DDBJ databases">
        <authorList>
            <person name="Hellsten U."/>
            <person name="Grimwood J."/>
            <person name="Chapman J.A."/>
            <person name="Shapiro H."/>
            <person name="Aerts A."/>
            <person name="Otillar R.P."/>
            <person name="Terry A.Y."/>
            <person name="Boore J.L."/>
            <person name="Simakov O."/>
            <person name="Marletaz F."/>
            <person name="Cho S.-J."/>
            <person name="Edsinger-Gonzales E."/>
            <person name="Havlak P."/>
            <person name="Kuo D.-H."/>
            <person name="Larsson T."/>
            <person name="Lv J."/>
            <person name="Arendt D."/>
            <person name="Savage R."/>
            <person name="Osoegawa K."/>
            <person name="de Jong P."/>
            <person name="Lindberg D.R."/>
            <person name="Seaver E.C."/>
            <person name="Weisblat D.A."/>
            <person name="Putnam N.H."/>
            <person name="Grigoriev I.V."/>
            <person name="Rokhsar D.S."/>
        </authorList>
    </citation>
    <scope>NUCLEOTIDE SEQUENCE</scope>
</reference>
<reference evidence="4" key="3">
    <citation type="submission" date="2015-06" db="UniProtKB">
        <authorList>
            <consortium name="EnsemblMetazoa"/>
        </authorList>
    </citation>
    <scope>IDENTIFICATION</scope>
</reference>
<feature type="compositionally biased region" description="Acidic residues" evidence="1">
    <location>
        <begin position="388"/>
        <end position="419"/>
    </location>
</feature>
<evidence type="ECO:0000259" key="2">
    <source>
        <dbReference type="Pfam" id="PF03372"/>
    </source>
</evidence>
<evidence type="ECO:0000313" key="4">
    <source>
        <dbReference type="EnsemblMetazoa" id="HelroP183798"/>
    </source>
</evidence>
<evidence type="ECO:0000313" key="5">
    <source>
        <dbReference type="Proteomes" id="UP000015101"/>
    </source>
</evidence>
<dbReference type="GO" id="GO:0003824">
    <property type="term" value="F:catalytic activity"/>
    <property type="evidence" value="ECO:0007669"/>
    <property type="project" value="InterPro"/>
</dbReference>
<dbReference type="SUPFAM" id="SSF56219">
    <property type="entry name" value="DNase I-like"/>
    <property type="match status" value="1"/>
</dbReference>
<dbReference type="Proteomes" id="UP000015101">
    <property type="component" value="Unassembled WGS sequence"/>
</dbReference>
<proteinExistence type="predicted"/>
<dbReference type="KEGG" id="hro:HELRODRAFT_183798"/>
<sequence>MQRQFFIQSQRSCGKMADYEVQKLTDECLVDGRASRRMIHVTAQKLTMKNYNGLKIGLGLLNIRSIVPKYEMVCDIIRGELDILVLIETWHGSSDEFAVRCAMPPGYKFVDYVRPHDLYHGGIIIYFKKEFIYKPVELPTVITFEAVAIKLRVNKSDFILLSIYRPGSVPPSPSFFSELANVLEDFSLLSDKIVVAGDFNVHMERKDDPNTVSFNDVFDCFQLINRINEPTHELGATPTPAAISLKLQQPVATATSQMTSQTGSQMGSETNLRGIQPCWLSCVRYFEDFLETSSLQKKHLLEGQDVEVIRSLCSGLKKSLHCLAELRKVCSADDFDEIFWKMKDFRNLVNFCSLKNIFEDYALSQTCLRTQSAQSTTCYDEFLQETGGDTEDVGESVEKDDDDDDDKDDDEGDDGDDVADGGYNGYSYHSSDSPDVGEYCRHAITFEKCLDDHVTTKCGQTSAPIVSALADLVVRRSSQCKFYNATSGFFVYNNSFENYENHNGIDGPETNAAKLSRRVMTDKSVKSASVLTSVNLSAPPFCCYLIVKIFNIIFGELFHFY</sequence>
<gene>
    <name evidence="4" type="primary">20209224</name>
    <name evidence="3" type="ORF">HELRODRAFT_183798</name>
</gene>
<feature type="domain" description="Endonuclease/exonuclease/phosphatase" evidence="2">
    <location>
        <begin position="69"/>
        <end position="211"/>
    </location>
</feature>
<evidence type="ECO:0000256" key="1">
    <source>
        <dbReference type="SAM" id="MobiDB-lite"/>
    </source>
</evidence>
<protein>
    <recommendedName>
        <fullName evidence="2">Endonuclease/exonuclease/phosphatase domain-containing protein</fullName>
    </recommendedName>
</protein>
<dbReference type="RefSeq" id="XP_009011629.1">
    <property type="nucleotide sequence ID" value="XM_009013381.1"/>
</dbReference>
<dbReference type="EMBL" id="AMQM01008990">
    <property type="status" value="NOT_ANNOTATED_CDS"/>
    <property type="molecule type" value="Genomic_DNA"/>
</dbReference>
<name>T1FK75_HELRO</name>
<dbReference type="HOGENOM" id="CLU_485978_0_0_1"/>
<dbReference type="Gene3D" id="3.60.10.10">
    <property type="entry name" value="Endonuclease/exonuclease/phosphatase"/>
    <property type="match status" value="1"/>
</dbReference>
<reference evidence="3 5" key="2">
    <citation type="journal article" date="2013" name="Nature">
        <title>Insights into bilaterian evolution from three spiralian genomes.</title>
        <authorList>
            <person name="Simakov O."/>
            <person name="Marletaz F."/>
            <person name="Cho S.J."/>
            <person name="Edsinger-Gonzales E."/>
            <person name="Havlak P."/>
            <person name="Hellsten U."/>
            <person name="Kuo D.H."/>
            <person name="Larsson T."/>
            <person name="Lv J."/>
            <person name="Arendt D."/>
            <person name="Savage R."/>
            <person name="Osoegawa K."/>
            <person name="de Jong P."/>
            <person name="Grimwood J."/>
            <person name="Chapman J.A."/>
            <person name="Shapiro H."/>
            <person name="Aerts A."/>
            <person name="Otillar R.P."/>
            <person name="Terry A.Y."/>
            <person name="Boore J.L."/>
            <person name="Grigoriev I.V."/>
            <person name="Lindberg D.R."/>
            <person name="Seaver E.C."/>
            <person name="Weisblat D.A."/>
            <person name="Putnam N.H."/>
            <person name="Rokhsar D.S."/>
        </authorList>
    </citation>
    <scope>NUCLEOTIDE SEQUENCE</scope>
</reference>
<dbReference type="InterPro" id="IPR036691">
    <property type="entry name" value="Endo/exonu/phosph_ase_sf"/>
</dbReference>
<dbReference type="InterPro" id="IPR005135">
    <property type="entry name" value="Endo/exonuclease/phosphatase"/>
</dbReference>
<evidence type="ECO:0000313" key="3">
    <source>
        <dbReference type="EMBL" id="ESO10273.1"/>
    </source>
</evidence>
<dbReference type="GeneID" id="20209224"/>
<feature type="region of interest" description="Disordered" evidence="1">
    <location>
        <begin position="386"/>
        <end position="430"/>
    </location>
</feature>
<dbReference type="Pfam" id="PF03372">
    <property type="entry name" value="Exo_endo_phos"/>
    <property type="match status" value="1"/>
</dbReference>
<organism evidence="4 5">
    <name type="scientific">Helobdella robusta</name>
    <name type="common">Californian leech</name>
    <dbReference type="NCBI Taxonomy" id="6412"/>
    <lineage>
        <taxon>Eukaryota</taxon>
        <taxon>Metazoa</taxon>
        <taxon>Spiralia</taxon>
        <taxon>Lophotrochozoa</taxon>
        <taxon>Annelida</taxon>
        <taxon>Clitellata</taxon>
        <taxon>Hirudinea</taxon>
        <taxon>Rhynchobdellida</taxon>
        <taxon>Glossiphoniidae</taxon>
        <taxon>Helobdella</taxon>
    </lineage>
</organism>
<dbReference type="CTD" id="20209224"/>